<comment type="subcellular location">
    <subcellularLocation>
        <location evidence="1">Membrane</location>
        <topology evidence="1">Peripheral membrane protein</topology>
    </subcellularLocation>
</comment>
<evidence type="ECO:0000259" key="6">
    <source>
        <dbReference type="PROSITE" id="PS50848"/>
    </source>
</evidence>
<dbReference type="SMART" id="SM00234">
    <property type="entry name" value="START"/>
    <property type="match status" value="1"/>
</dbReference>
<evidence type="ECO:0000256" key="2">
    <source>
        <dbReference type="ARBA" id="ARBA00022468"/>
    </source>
</evidence>
<name>A0ABM3EQQ6_SALSA</name>
<dbReference type="InterPro" id="IPR023393">
    <property type="entry name" value="START-like_dom_sf"/>
</dbReference>
<dbReference type="PROSITE" id="PS50848">
    <property type="entry name" value="START"/>
    <property type="match status" value="1"/>
</dbReference>
<accession>A0ABM3EQQ6</accession>
<dbReference type="PANTHER" id="PTHR12659">
    <property type="entry name" value="RHO-TYPE GTPASE ACTIVATING PROTEIN"/>
    <property type="match status" value="1"/>
</dbReference>
<evidence type="ECO:0000313" key="8">
    <source>
        <dbReference type="RefSeq" id="XP_045573394.1"/>
    </source>
</evidence>
<dbReference type="Pfam" id="PF01852">
    <property type="entry name" value="START"/>
    <property type="match status" value="1"/>
</dbReference>
<proteinExistence type="predicted"/>
<dbReference type="GeneID" id="106604017"/>
<dbReference type="InterPro" id="IPR001660">
    <property type="entry name" value="SAM"/>
</dbReference>
<dbReference type="InterPro" id="IPR002913">
    <property type="entry name" value="START_lipid-bd_dom"/>
</dbReference>
<protein>
    <submittedName>
        <fullName evidence="8">LOW QUALITY PROTEIN: stAR-related lipid transfer protein 13</fullName>
    </submittedName>
</protein>
<dbReference type="PANTHER" id="PTHR12659:SF8">
    <property type="entry name" value="STAR-RELATED LIPID TRANSFER PROTEIN 13 ISOFORM X1"/>
    <property type="match status" value="1"/>
</dbReference>
<feature type="region of interest" description="Disordered" evidence="4">
    <location>
        <begin position="297"/>
        <end position="355"/>
    </location>
</feature>
<organism evidence="7 8">
    <name type="scientific">Salmo salar</name>
    <name type="common">Atlantic salmon</name>
    <dbReference type="NCBI Taxonomy" id="8030"/>
    <lineage>
        <taxon>Eukaryota</taxon>
        <taxon>Metazoa</taxon>
        <taxon>Chordata</taxon>
        <taxon>Craniata</taxon>
        <taxon>Vertebrata</taxon>
        <taxon>Euteleostomi</taxon>
        <taxon>Actinopterygii</taxon>
        <taxon>Neopterygii</taxon>
        <taxon>Teleostei</taxon>
        <taxon>Protacanthopterygii</taxon>
        <taxon>Salmoniformes</taxon>
        <taxon>Salmonidae</taxon>
        <taxon>Salmoninae</taxon>
        <taxon>Salmo</taxon>
    </lineage>
</organism>
<evidence type="ECO:0000256" key="3">
    <source>
        <dbReference type="ARBA" id="ARBA00022553"/>
    </source>
</evidence>
<dbReference type="CDD" id="cd09592">
    <property type="entry name" value="SAM_DLC2"/>
    <property type="match status" value="1"/>
</dbReference>
<dbReference type="SMART" id="SM00324">
    <property type="entry name" value="RhoGAP"/>
    <property type="match status" value="1"/>
</dbReference>
<dbReference type="Pfam" id="PF00620">
    <property type="entry name" value="RhoGAP"/>
    <property type="match status" value="1"/>
</dbReference>
<evidence type="ECO:0000256" key="4">
    <source>
        <dbReference type="SAM" id="MobiDB-lite"/>
    </source>
</evidence>
<feature type="region of interest" description="Disordered" evidence="4">
    <location>
        <begin position="428"/>
        <end position="449"/>
    </location>
</feature>
<dbReference type="Gene3D" id="1.10.555.10">
    <property type="entry name" value="Rho GTPase activation protein"/>
    <property type="match status" value="1"/>
</dbReference>
<dbReference type="SUPFAM" id="SSF48350">
    <property type="entry name" value="GTPase activation domain, GAP"/>
    <property type="match status" value="1"/>
</dbReference>
<dbReference type="InterPro" id="IPR013761">
    <property type="entry name" value="SAM/pointed_sf"/>
</dbReference>
<keyword evidence="2" id="KW-0343">GTPase activation</keyword>
<sequence length="1074" mass="121483">MTTKRKSAKLQLRRSISEQLRDSTSKAWDLLWRNVRERRLAEIEAKEACDWLRAAGFPQYAQLYEDSQFPIDILSVRRDHDFLDKDHVEPLCRRLNTLNKFCSMKLDVRHPRKKADDSDEDSDPLAISKRWTFEWNCQRWSRLQDVHFLLGSPNESSPEGCQGEGEGLLRSTVSSESILTDISEPEITDISSLHSQESLGAMLPDSVSMASLAGPYQPPRDMSHYNSLPIKSRHHGQGGRSPAKSFLRRMEMMRTWGLSSKRKTGSGRASLVVSGPVLQGEEPHALQTLHCVPINQLDGSPHPLHQSDNITSPVAHGDGSEGRSETSSVSSMSPSVRQRVSKPRPKRRSVYLEDTELLSGAPHGWRTEAQQSPISRNHFRSYEDLLVHIPKDHKPGTFPKALSIESLAPVTDHQTPSPSLLYPSQGSPWEGTALSKKPPCPGAPRGSRVSVYDNVPGSHLYASAGDLQYLDRDDHLFPHLDDIISHVSGLQQIVDHWSRSVLPEGQEGERDGVSLNDTDPTGTRERRDSGVGDSLTRPRLRWPSFRLSDRLCQSDSSLQISTQSAVQLSLLKKFSLLRLTAIMEKYSTNKHGWTWSVPTFLKRMNVQDSREKGVFGVSLIVHTQRCGYPLPLCLQQALSHLRTHCFDQVGLFRKSGVKSRIQALRQECESSPDSVFYEDQSAYDVADMVKQFFRDLPEPLLISKLGETFLHIYQYVPNDQRLQAVRAAILLMSDENREVLQTLLFFLRDVTSCVEENQMTPMNLAVCLGPSLFHLNILKNDNLSPRSIQRKYATGRPDQKDLNENLAATQGLAHMITECQRLFEIPQETVSQSCNSYMEAELLAPPLDELCKTREEEEEEEEEEGSYHTLMEGLVRRLLKEARDKSKGWVSRTTTDHTELAFKKVADGNPLRRWRVSVEVCAPPSDVLERLLRQRPLWQTDMLQEKVLETLDRQTDIYQYSLKSMAPHPNTDYVVLRSWRNDVSKGCSVLVCVSVDQEDSPALAAVRGVVLESHYLLESCGTGRSRLTHICRVDMKGRSPEWYNKAFGHLCVSEAQRIRSSFHPTPPSGPETKI</sequence>
<dbReference type="Gene3D" id="1.10.287.2070">
    <property type="match status" value="1"/>
</dbReference>
<dbReference type="PROSITE" id="PS50238">
    <property type="entry name" value="RHOGAP"/>
    <property type="match status" value="1"/>
</dbReference>
<dbReference type="Proteomes" id="UP001652741">
    <property type="component" value="Chromosome ssa04"/>
</dbReference>
<dbReference type="CDD" id="cd04375">
    <property type="entry name" value="RhoGAP_DLC1"/>
    <property type="match status" value="1"/>
</dbReference>
<keyword evidence="7" id="KW-1185">Reference proteome</keyword>
<dbReference type="Gene3D" id="3.30.530.20">
    <property type="match status" value="1"/>
</dbReference>
<feature type="compositionally biased region" description="Basic residues" evidence="4">
    <location>
        <begin position="339"/>
        <end position="349"/>
    </location>
</feature>
<evidence type="ECO:0000259" key="5">
    <source>
        <dbReference type="PROSITE" id="PS50238"/>
    </source>
</evidence>
<reference evidence="8" key="1">
    <citation type="submission" date="2025-08" db="UniProtKB">
        <authorList>
            <consortium name="RefSeq"/>
        </authorList>
    </citation>
    <scope>IDENTIFICATION</scope>
</reference>
<feature type="compositionally biased region" description="Low complexity" evidence="4">
    <location>
        <begin position="325"/>
        <end position="338"/>
    </location>
</feature>
<feature type="domain" description="START" evidence="6">
    <location>
        <begin position="860"/>
        <end position="1043"/>
    </location>
</feature>
<dbReference type="Pfam" id="PF07647">
    <property type="entry name" value="SAM_2"/>
    <property type="match status" value="1"/>
</dbReference>
<dbReference type="SUPFAM" id="SSF55961">
    <property type="entry name" value="Bet v1-like"/>
    <property type="match status" value="1"/>
</dbReference>
<dbReference type="InterPro" id="IPR008936">
    <property type="entry name" value="Rho_GTPase_activation_prot"/>
</dbReference>
<feature type="region of interest" description="Disordered" evidence="4">
    <location>
        <begin position="503"/>
        <end position="537"/>
    </location>
</feature>
<dbReference type="SUPFAM" id="SSF47769">
    <property type="entry name" value="SAM/Pointed domain"/>
    <property type="match status" value="1"/>
</dbReference>
<keyword evidence="3" id="KW-0597">Phosphoprotein</keyword>
<evidence type="ECO:0000256" key="1">
    <source>
        <dbReference type="ARBA" id="ARBA00004170"/>
    </source>
</evidence>
<dbReference type="RefSeq" id="XP_045573394.1">
    <property type="nucleotide sequence ID" value="XM_045717438.1"/>
</dbReference>
<evidence type="ECO:0000313" key="7">
    <source>
        <dbReference type="Proteomes" id="UP001652741"/>
    </source>
</evidence>
<feature type="domain" description="Rho-GAP" evidence="5">
    <location>
        <begin position="617"/>
        <end position="823"/>
    </location>
</feature>
<gene>
    <name evidence="8" type="primary">LOC106604017</name>
</gene>
<dbReference type="InterPro" id="IPR000198">
    <property type="entry name" value="RhoGAP_dom"/>
</dbReference>